<dbReference type="EMBL" id="CP035758">
    <property type="protein sequence ID" value="QBD75343.1"/>
    <property type="molecule type" value="Genomic_DNA"/>
</dbReference>
<organism evidence="2 3">
    <name type="scientific">Ktedonosporobacter rubrisoli</name>
    <dbReference type="NCBI Taxonomy" id="2509675"/>
    <lineage>
        <taxon>Bacteria</taxon>
        <taxon>Bacillati</taxon>
        <taxon>Chloroflexota</taxon>
        <taxon>Ktedonobacteria</taxon>
        <taxon>Ktedonobacterales</taxon>
        <taxon>Ktedonosporobacteraceae</taxon>
        <taxon>Ktedonosporobacter</taxon>
    </lineage>
</organism>
<evidence type="ECO:0000313" key="2">
    <source>
        <dbReference type="EMBL" id="QBD75343.1"/>
    </source>
</evidence>
<sequence>MVQKQSEIFEIAQLIYAERHWRDTGQWERMRSAYHPTATVRVAWFRGSGFDFVETSKHAHGRSLSKHRLAPCIVCVNGDRGTAETDTIVEIRLTYENYELDLSSRCRLFSRVRRDEGIWRLASLDVIYEKDSVSPVNPSVPLPIDWEEIEQYRPAYRFLCYYNWHAFRRSVELDLPGDDRPELVASLYAEAEAWLQQR</sequence>
<feature type="domain" description="SnoaL-like" evidence="1">
    <location>
        <begin position="10"/>
        <end position="124"/>
    </location>
</feature>
<accession>A0A4P6JJX4</accession>
<dbReference type="Gene3D" id="3.10.450.50">
    <property type="match status" value="1"/>
</dbReference>
<keyword evidence="3" id="KW-1185">Reference proteome</keyword>
<dbReference type="Proteomes" id="UP000290365">
    <property type="component" value="Chromosome"/>
</dbReference>
<dbReference type="Pfam" id="PF13577">
    <property type="entry name" value="SnoaL_4"/>
    <property type="match status" value="1"/>
</dbReference>
<gene>
    <name evidence="2" type="ORF">EPA93_04745</name>
</gene>
<evidence type="ECO:0000313" key="3">
    <source>
        <dbReference type="Proteomes" id="UP000290365"/>
    </source>
</evidence>
<dbReference type="InterPro" id="IPR037401">
    <property type="entry name" value="SnoaL-like"/>
</dbReference>
<name>A0A4P6JJX4_KTERU</name>
<proteinExistence type="predicted"/>
<evidence type="ECO:0000259" key="1">
    <source>
        <dbReference type="Pfam" id="PF13577"/>
    </source>
</evidence>
<dbReference type="InterPro" id="IPR032710">
    <property type="entry name" value="NTF2-like_dom_sf"/>
</dbReference>
<reference evidence="2 3" key="1">
    <citation type="submission" date="2019-01" db="EMBL/GenBank/DDBJ databases">
        <title>Ktedonosporobacter rubrisoli SCAWS-G2.</title>
        <authorList>
            <person name="Huang Y."/>
            <person name="Yan B."/>
        </authorList>
    </citation>
    <scope>NUCLEOTIDE SEQUENCE [LARGE SCALE GENOMIC DNA]</scope>
    <source>
        <strain evidence="2 3">SCAWS-G2</strain>
    </source>
</reference>
<protein>
    <recommendedName>
        <fullName evidence="1">SnoaL-like domain-containing protein</fullName>
    </recommendedName>
</protein>
<dbReference type="OrthoDB" id="1492465at2"/>
<dbReference type="AlphaFoldDB" id="A0A4P6JJX4"/>
<dbReference type="SUPFAM" id="SSF54427">
    <property type="entry name" value="NTF2-like"/>
    <property type="match status" value="1"/>
</dbReference>
<dbReference type="KEGG" id="kbs:EPA93_04745"/>